<reference evidence="9 10" key="1">
    <citation type="submission" date="2024-07" db="EMBL/GenBank/DDBJ databases">
        <title>Chromosome-level genome assembly of the water stick insect Ranatra chinensis (Heteroptera: Nepidae).</title>
        <authorList>
            <person name="Liu X."/>
        </authorList>
    </citation>
    <scope>NUCLEOTIDE SEQUENCE [LARGE SCALE GENOMIC DNA]</scope>
    <source>
        <strain evidence="9">Cailab_2021Rc</strain>
        <tissue evidence="9">Muscle</tissue>
    </source>
</reference>
<accession>A0ABD0YUX2</accession>
<dbReference type="Pfam" id="PF21892">
    <property type="entry name" value="TMEM145_N"/>
    <property type="match status" value="1"/>
</dbReference>
<evidence type="ECO:0008006" key="11">
    <source>
        <dbReference type="Google" id="ProtNLM"/>
    </source>
</evidence>
<keyword evidence="10" id="KW-1185">Reference proteome</keyword>
<proteinExistence type="predicted"/>
<dbReference type="PANTHER" id="PTHR23252:SF24">
    <property type="entry name" value="TRANSMEMBRANE PROTEIN 145"/>
    <property type="match status" value="1"/>
</dbReference>
<feature type="transmembrane region" description="Helical" evidence="6">
    <location>
        <begin position="358"/>
        <end position="379"/>
    </location>
</feature>
<dbReference type="AlphaFoldDB" id="A0ABD0YUX2"/>
<protein>
    <recommendedName>
        <fullName evidence="11">Intimal thickness related receptor IRP domain-containing protein</fullName>
    </recommendedName>
</protein>
<keyword evidence="4 6" id="KW-0472">Membrane</keyword>
<sequence length="461" mass="52403">QKWAFITRFCFLSEDGQFEYSIVYDKEYAVQNLLLYYDSEQQWPSVYKSNKTCDQREAVLNRRLNQIVSLTVSDVGSGCTEAVSNKSTLIQCHQARRFRSARERWWFLAISNCNSTKGLNLKYRFLMTNGPSGDYWHEHFSADEFYILPVLTAFGFVYVLLILAVAVCSMELKSRQLLHSTYKLFAASVYLQELGIIFQGMAYVRYAMDGVGFPIFRNLGRIFESGSEVIYLILLLLLAKGYTITRGRLPLGSSVKLTIFMCLYVVTFSTLFLYEKLFFDPGEVLYLYESPAGFGLIILRLGAWWMFIYSTIFTLKHYPEKSPFYYPFNVIGTVWFIAGPAFILAANTLIDKWVRESIVCAVHHFIALVGHILFLILTVPNNANKNFPYHVRTTQIGVMEILDGTAGNNSLDHFGHHTYAPGGPPLPAISAVPWPHVPVELFTIASSIPLVSCKVGICSYL</sequence>
<feature type="domain" description="GPR180/TMEM145 transmembrane" evidence="7">
    <location>
        <begin position="157"/>
        <end position="374"/>
    </location>
</feature>
<evidence type="ECO:0000256" key="1">
    <source>
        <dbReference type="ARBA" id="ARBA00004141"/>
    </source>
</evidence>
<evidence type="ECO:0000259" key="7">
    <source>
        <dbReference type="Pfam" id="PF10192"/>
    </source>
</evidence>
<feature type="transmembrane region" description="Helical" evidence="6">
    <location>
        <begin position="324"/>
        <end position="346"/>
    </location>
</feature>
<keyword evidence="5" id="KW-0325">Glycoprotein</keyword>
<comment type="caution">
    <text evidence="9">The sequence shown here is derived from an EMBL/GenBank/DDBJ whole genome shotgun (WGS) entry which is preliminary data.</text>
</comment>
<dbReference type="InterPro" id="IPR053880">
    <property type="entry name" value="GPR180-like_N"/>
</dbReference>
<comment type="subcellular location">
    <subcellularLocation>
        <location evidence="1">Membrane</location>
        <topology evidence="1">Multi-pass membrane protein</topology>
    </subcellularLocation>
</comment>
<name>A0ABD0YUX2_9HEMI</name>
<organism evidence="9 10">
    <name type="scientific">Ranatra chinensis</name>
    <dbReference type="NCBI Taxonomy" id="642074"/>
    <lineage>
        <taxon>Eukaryota</taxon>
        <taxon>Metazoa</taxon>
        <taxon>Ecdysozoa</taxon>
        <taxon>Arthropoda</taxon>
        <taxon>Hexapoda</taxon>
        <taxon>Insecta</taxon>
        <taxon>Pterygota</taxon>
        <taxon>Neoptera</taxon>
        <taxon>Paraneoptera</taxon>
        <taxon>Hemiptera</taxon>
        <taxon>Heteroptera</taxon>
        <taxon>Panheteroptera</taxon>
        <taxon>Nepomorpha</taxon>
        <taxon>Nepidae</taxon>
        <taxon>Ranatrinae</taxon>
        <taxon>Ranatra</taxon>
    </lineage>
</organism>
<dbReference type="Pfam" id="PF10192">
    <property type="entry name" value="GPR180-TMEM145_TM"/>
    <property type="match status" value="1"/>
</dbReference>
<dbReference type="PANTHER" id="PTHR23252">
    <property type="entry name" value="INTIMAL THICKNESS RECEPTOR-RELATED"/>
    <property type="match status" value="1"/>
</dbReference>
<feature type="transmembrane region" description="Helical" evidence="6">
    <location>
        <begin position="184"/>
        <end position="208"/>
    </location>
</feature>
<dbReference type="Proteomes" id="UP001558652">
    <property type="component" value="Unassembled WGS sequence"/>
</dbReference>
<evidence type="ECO:0000256" key="2">
    <source>
        <dbReference type="ARBA" id="ARBA00022692"/>
    </source>
</evidence>
<feature type="transmembrane region" description="Helical" evidence="6">
    <location>
        <begin position="145"/>
        <end position="172"/>
    </location>
</feature>
<feature type="transmembrane region" description="Helical" evidence="6">
    <location>
        <begin position="257"/>
        <end position="274"/>
    </location>
</feature>
<feature type="non-terminal residue" evidence="9">
    <location>
        <position position="1"/>
    </location>
</feature>
<feature type="transmembrane region" description="Helical" evidence="6">
    <location>
        <begin position="294"/>
        <end position="312"/>
    </location>
</feature>
<keyword evidence="2 6" id="KW-0812">Transmembrane</keyword>
<evidence type="ECO:0000256" key="5">
    <source>
        <dbReference type="ARBA" id="ARBA00023180"/>
    </source>
</evidence>
<feature type="transmembrane region" description="Helical" evidence="6">
    <location>
        <begin position="105"/>
        <end position="125"/>
    </location>
</feature>
<dbReference type="InterPro" id="IPR047831">
    <property type="entry name" value="GPR180/TMEM145"/>
</dbReference>
<evidence type="ECO:0000259" key="8">
    <source>
        <dbReference type="Pfam" id="PF21892"/>
    </source>
</evidence>
<dbReference type="GO" id="GO:0016020">
    <property type="term" value="C:membrane"/>
    <property type="evidence" value="ECO:0007669"/>
    <property type="project" value="UniProtKB-SubCell"/>
</dbReference>
<evidence type="ECO:0000313" key="9">
    <source>
        <dbReference type="EMBL" id="KAL1139755.1"/>
    </source>
</evidence>
<gene>
    <name evidence="9" type="ORF">AAG570_006732</name>
</gene>
<dbReference type="InterPro" id="IPR019336">
    <property type="entry name" value="GPR180/TMEM145_TM"/>
</dbReference>
<evidence type="ECO:0000256" key="6">
    <source>
        <dbReference type="SAM" id="Phobius"/>
    </source>
</evidence>
<feature type="domain" description="GPR180-like N-terminal" evidence="8">
    <location>
        <begin position="1"/>
        <end position="123"/>
    </location>
</feature>
<evidence type="ECO:0000313" key="10">
    <source>
        <dbReference type="Proteomes" id="UP001558652"/>
    </source>
</evidence>
<dbReference type="EMBL" id="JBFDAA010000002">
    <property type="protein sequence ID" value="KAL1139755.1"/>
    <property type="molecule type" value="Genomic_DNA"/>
</dbReference>
<evidence type="ECO:0000256" key="3">
    <source>
        <dbReference type="ARBA" id="ARBA00022989"/>
    </source>
</evidence>
<keyword evidence="3 6" id="KW-1133">Transmembrane helix</keyword>
<evidence type="ECO:0000256" key="4">
    <source>
        <dbReference type="ARBA" id="ARBA00023136"/>
    </source>
</evidence>